<accession>A0A8X7R3I1</accession>
<sequence>MKERKVQREKVDPILGPAYGRRMSERAVAGALRFPDEKTSLLFPRLLSLSPCRSSGPGLIRRRHLRK</sequence>
<name>A0A8X7R3I1_BRACI</name>
<reference evidence="1 2" key="1">
    <citation type="submission" date="2020-02" db="EMBL/GenBank/DDBJ databases">
        <authorList>
            <person name="Ma Q."/>
            <person name="Huang Y."/>
            <person name="Song X."/>
            <person name="Pei D."/>
        </authorList>
    </citation>
    <scope>NUCLEOTIDE SEQUENCE [LARGE SCALE GENOMIC DNA]</scope>
    <source>
        <strain evidence="1">Sxm20200214</strain>
        <tissue evidence="1">Leaf</tissue>
    </source>
</reference>
<comment type="caution">
    <text evidence="1">The sequence shown here is derived from an EMBL/GenBank/DDBJ whole genome shotgun (WGS) entry which is preliminary data.</text>
</comment>
<dbReference type="Proteomes" id="UP000886595">
    <property type="component" value="Unassembled WGS sequence"/>
</dbReference>
<proteinExistence type="predicted"/>
<evidence type="ECO:0000313" key="2">
    <source>
        <dbReference type="Proteomes" id="UP000886595"/>
    </source>
</evidence>
<protein>
    <submittedName>
        <fullName evidence="1">Uncharacterized protein</fullName>
    </submittedName>
</protein>
<gene>
    <name evidence="1" type="ORF">Bca52824_060424</name>
</gene>
<organism evidence="1 2">
    <name type="scientific">Brassica carinata</name>
    <name type="common">Ethiopian mustard</name>
    <name type="synonym">Abyssinian cabbage</name>
    <dbReference type="NCBI Taxonomy" id="52824"/>
    <lineage>
        <taxon>Eukaryota</taxon>
        <taxon>Viridiplantae</taxon>
        <taxon>Streptophyta</taxon>
        <taxon>Embryophyta</taxon>
        <taxon>Tracheophyta</taxon>
        <taxon>Spermatophyta</taxon>
        <taxon>Magnoliopsida</taxon>
        <taxon>eudicotyledons</taxon>
        <taxon>Gunneridae</taxon>
        <taxon>Pentapetalae</taxon>
        <taxon>rosids</taxon>
        <taxon>malvids</taxon>
        <taxon>Brassicales</taxon>
        <taxon>Brassicaceae</taxon>
        <taxon>Brassiceae</taxon>
        <taxon>Brassica</taxon>
    </lineage>
</organism>
<evidence type="ECO:0000313" key="1">
    <source>
        <dbReference type="EMBL" id="KAG2277869.1"/>
    </source>
</evidence>
<dbReference type="EMBL" id="JAAMPC010000012">
    <property type="protein sequence ID" value="KAG2277869.1"/>
    <property type="molecule type" value="Genomic_DNA"/>
</dbReference>
<keyword evidence="2" id="KW-1185">Reference proteome</keyword>
<dbReference type="AlphaFoldDB" id="A0A8X7R3I1"/>